<dbReference type="EMBL" id="AP014685">
    <property type="protein sequence ID" value="BAR57292.1"/>
    <property type="molecule type" value="Genomic_DNA"/>
</dbReference>
<dbReference type="AlphaFoldDB" id="A0A0E4BQ00"/>
<reference evidence="1 2" key="1">
    <citation type="submission" date="2014-11" db="EMBL/GenBank/DDBJ databases">
        <title>Symbiosis island explosion on the genome of extra-slow-growing strains of soybean bradyrhizobia with massive insertion sequences.</title>
        <authorList>
            <person name="Iida T."/>
            <person name="Minamisawa K."/>
        </authorList>
    </citation>
    <scope>NUCLEOTIDE SEQUENCE [LARGE SCALE GENOMIC DNA]</scope>
    <source>
        <strain evidence="1 2">NK6</strain>
    </source>
</reference>
<name>A0A0E4BQ00_9BRAD</name>
<accession>A0A0E4BQ00</accession>
<evidence type="ECO:0000313" key="1">
    <source>
        <dbReference type="EMBL" id="BAR57292.1"/>
    </source>
</evidence>
<protein>
    <submittedName>
        <fullName evidence="1">Uncharacterized protein</fullName>
    </submittedName>
</protein>
<gene>
    <name evidence="1" type="ORF">NK6_4123</name>
</gene>
<organism evidence="1 2">
    <name type="scientific">Bradyrhizobium diazoefficiens</name>
    <dbReference type="NCBI Taxonomy" id="1355477"/>
    <lineage>
        <taxon>Bacteria</taxon>
        <taxon>Pseudomonadati</taxon>
        <taxon>Pseudomonadota</taxon>
        <taxon>Alphaproteobacteria</taxon>
        <taxon>Hyphomicrobiales</taxon>
        <taxon>Nitrobacteraceae</taxon>
        <taxon>Bradyrhizobium</taxon>
    </lineage>
</organism>
<dbReference type="Proteomes" id="UP000063308">
    <property type="component" value="Chromosome"/>
</dbReference>
<sequence>MPLLRRLMVLPLRLRLLEMINPLEHAHGPLHTLRVGLMQDCDALRPLINREVRQLWEMIQEARLRILVRSVERRRILLLGDISPAQLLLDRLPDLGMLQRLLDFGIEAINCRGGRLGPCFLGEIVSNCSFRFRLRGRSNVLIV</sequence>
<evidence type="ECO:0000313" key="2">
    <source>
        <dbReference type="Proteomes" id="UP000063308"/>
    </source>
</evidence>
<proteinExistence type="predicted"/>